<name>A0A6N1VFD2_9HYPH</name>
<protein>
    <submittedName>
        <fullName evidence="5">Sulfotransferase</fullName>
    </submittedName>
</protein>
<accession>A0A6N1VFD2</accession>
<evidence type="ECO:0000256" key="2">
    <source>
        <dbReference type="ARBA" id="ARBA00022737"/>
    </source>
</evidence>
<dbReference type="InterPro" id="IPR011990">
    <property type="entry name" value="TPR-like_helical_dom_sf"/>
</dbReference>
<keyword evidence="2" id="KW-0677">Repeat</keyword>
<keyword evidence="6" id="KW-1185">Reference proteome</keyword>
<dbReference type="SMART" id="SM00028">
    <property type="entry name" value="TPR"/>
    <property type="match status" value="3"/>
</dbReference>
<dbReference type="InterPro" id="IPR027417">
    <property type="entry name" value="P-loop_NTPase"/>
</dbReference>
<dbReference type="Proteomes" id="UP000509367">
    <property type="component" value="Chromosome"/>
</dbReference>
<evidence type="ECO:0000256" key="3">
    <source>
        <dbReference type="ARBA" id="ARBA00022803"/>
    </source>
</evidence>
<dbReference type="InterPro" id="IPR019734">
    <property type="entry name" value="TPR_rpt"/>
</dbReference>
<dbReference type="EMBL" id="CP054836">
    <property type="protein sequence ID" value="QKV19636.1"/>
    <property type="molecule type" value="Genomic_DNA"/>
</dbReference>
<dbReference type="Gene3D" id="3.40.50.300">
    <property type="entry name" value="P-loop containing nucleotide triphosphate hydrolases"/>
    <property type="match status" value="1"/>
</dbReference>
<dbReference type="Pfam" id="PF13181">
    <property type="entry name" value="TPR_8"/>
    <property type="match status" value="1"/>
</dbReference>
<dbReference type="InterPro" id="IPR026634">
    <property type="entry name" value="TPST-like"/>
</dbReference>
<evidence type="ECO:0000313" key="5">
    <source>
        <dbReference type="EMBL" id="QKV19636.1"/>
    </source>
</evidence>
<dbReference type="AlphaFoldDB" id="A0A6N1VFD2"/>
<evidence type="ECO:0000313" key="6">
    <source>
        <dbReference type="Proteomes" id="UP000509367"/>
    </source>
</evidence>
<dbReference type="Pfam" id="PF13469">
    <property type="entry name" value="Sulfotransfer_3"/>
    <property type="match status" value="1"/>
</dbReference>
<dbReference type="SUPFAM" id="SSF48452">
    <property type="entry name" value="TPR-like"/>
    <property type="match status" value="1"/>
</dbReference>
<dbReference type="PROSITE" id="PS50005">
    <property type="entry name" value="TPR"/>
    <property type="match status" value="2"/>
</dbReference>
<dbReference type="PROSITE" id="PS50293">
    <property type="entry name" value="TPR_REGION"/>
    <property type="match status" value="1"/>
</dbReference>
<dbReference type="Gene3D" id="1.25.40.10">
    <property type="entry name" value="Tetratricopeptide repeat domain"/>
    <property type="match status" value="1"/>
</dbReference>
<proteinExistence type="predicted"/>
<reference evidence="5 6" key="1">
    <citation type="submission" date="2020-06" db="EMBL/GenBank/DDBJ databases">
        <title>Oricola thermophila sp. nov. isolated from a tidal sediments.</title>
        <authorList>
            <person name="Kwon K.K."/>
            <person name="Yang S.-H."/>
            <person name="Park M.-J."/>
        </authorList>
    </citation>
    <scope>NUCLEOTIDE SEQUENCE [LARGE SCALE GENOMIC DNA]</scope>
    <source>
        <strain evidence="5 6">MEBiC13590</strain>
    </source>
</reference>
<dbReference type="GO" id="GO:0008476">
    <property type="term" value="F:protein-tyrosine sulfotransferase activity"/>
    <property type="evidence" value="ECO:0007669"/>
    <property type="project" value="InterPro"/>
</dbReference>
<dbReference type="RefSeq" id="WP_175277528.1">
    <property type="nucleotide sequence ID" value="NZ_CP054836.1"/>
</dbReference>
<keyword evidence="1 5" id="KW-0808">Transferase</keyword>
<dbReference type="PANTHER" id="PTHR12788">
    <property type="entry name" value="PROTEIN-TYROSINE SULFOTRANSFERASE 2"/>
    <property type="match status" value="1"/>
</dbReference>
<dbReference type="Pfam" id="PF07719">
    <property type="entry name" value="TPR_2"/>
    <property type="match status" value="1"/>
</dbReference>
<feature type="repeat" description="TPR" evidence="4">
    <location>
        <begin position="139"/>
        <end position="172"/>
    </location>
</feature>
<feature type="repeat" description="TPR" evidence="4">
    <location>
        <begin position="105"/>
        <end position="138"/>
    </location>
</feature>
<evidence type="ECO:0000256" key="4">
    <source>
        <dbReference type="PROSITE-ProRule" id="PRU00339"/>
    </source>
</evidence>
<gene>
    <name evidence="5" type="ORF">HTY61_14835</name>
</gene>
<dbReference type="SUPFAM" id="SSF52540">
    <property type="entry name" value="P-loop containing nucleoside triphosphate hydrolases"/>
    <property type="match status" value="1"/>
</dbReference>
<sequence length="534" mass="59951">MTDSLSAMLEERPVQTGVEWTQVASASFAARPQSRQAPSLKDQIMRDLERRNYAGALKGLQKAHAVARKNTEIMRWLVAVANDADDLFLARKFARRLVETEPNVAVNHVFLGTVLDRLGKTEDAIKAFRKADRLQPGVPKTLMAIGRAYATTGKHDEALRYFGKALEADPYNDAAIHNSAQSKKYGEEEALELVRQAEAALPHAKANTNKARLHFAAGKVLDDIKRHDEAFAHFKAANDLVNPEKPRDMSITFRNTRNAFPDAAFFEARKDIGASTERPIFIVGMPRSGTTLTESLCAAHSLVTAGDEQTAMGALAAQLGRDAAGDHYQRLIASLSTEHAEAFANAYLEHCEQTVGTKTPRFTDKMPHNFLNVGLIALLFPNAKIIHCRRHPLDSCLSLYSKHMAQEFHLQYKADLARLGEHCREYLDLMDHWHSVLPGRVHDLYYEDLVANTELNARAIMDFLGLEWEDRVMQRSDSQHRVATASQWQVRQPVYQSSKGRWRRYEKHLGPLIEAIGQERLDAYEQGLAALDHA</sequence>
<dbReference type="KEGG" id="orm:HTY61_14835"/>
<evidence type="ECO:0000256" key="1">
    <source>
        <dbReference type="ARBA" id="ARBA00022679"/>
    </source>
</evidence>
<dbReference type="PANTHER" id="PTHR12788:SF10">
    <property type="entry name" value="PROTEIN-TYROSINE SULFOTRANSFERASE"/>
    <property type="match status" value="1"/>
</dbReference>
<keyword evidence="3 4" id="KW-0802">TPR repeat</keyword>
<organism evidence="5 6">
    <name type="scientific">Oricola thermophila</name>
    <dbReference type="NCBI Taxonomy" id="2742145"/>
    <lineage>
        <taxon>Bacteria</taxon>
        <taxon>Pseudomonadati</taxon>
        <taxon>Pseudomonadota</taxon>
        <taxon>Alphaproteobacteria</taxon>
        <taxon>Hyphomicrobiales</taxon>
        <taxon>Ahrensiaceae</taxon>
        <taxon>Oricola</taxon>
    </lineage>
</organism>
<dbReference type="InterPro" id="IPR013105">
    <property type="entry name" value="TPR_2"/>
</dbReference>